<dbReference type="EMBL" id="CM056814">
    <property type="protein sequence ID" value="KAJ8627175.1"/>
    <property type="molecule type" value="Genomic_DNA"/>
</dbReference>
<evidence type="ECO:0000313" key="1">
    <source>
        <dbReference type="EMBL" id="KAJ8627175.1"/>
    </source>
</evidence>
<proteinExistence type="predicted"/>
<reference evidence="1 2" key="1">
    <citation type="journal article" date="2022" name="Hortic Res">
        <title>A haplotype resolved chromosomal level avocado genome allows analysis of novel avocado genes.</title>
        <authorList>
            <person name="Nath O."/>
            <person name="Fletcher S.J."/>
            <person name="Hayward A."/>
            <person name="Shaw L.M."/>
            <person name="Masouleh A.K."/>
            <person name="Furtado A."/>
            <person name="Henry R.J."/>
            <person name="Mitter N."/>
        </authorList>
    </citation>
    <scope>NUCLEOTIDE SEQUENCE [LARGE SCALE GENOMIC DNA]</scope>
    <source>
        <strain evidence="2">cv. Hass</strain>
    </source>
</reference>
<evidence type="ECO:0000313" key="2">
    <source>
        <dbReference type="Proteomes" id="UP001234297"/>
    </source>
</evidence>
<sequence length="438" mass="48801">MKAAGAGMDGREVREETATAEEGWGEKRIYSNMQKEKMGSLVTVDGESELELESLPKASAAGMDTSGSSSVFKFGASRVPSMEPNNPFLAMEVNDLPPGYRFNPSDNLLIDDILEPMTEGKPTQYRKAVQNVENFYSFCPSELDGAKDILESKENSLYLFVRRNRMSTNGKKVSRAAKDGSWRARDKSEEITTKTGIKAKRRIYMYTLKHKSEECGVKWIMEEYVLDRGENFEDYALCKLRVALSGKRKQGKEPSTSGKRKKRAKKDADNAAEERDNSRHGEGPKTNPPLPTQTNPPLPIENCSQETSDTGSLLLPRYAAELERDIWSVLMENGLRQSTRLQTLKSPTRRYRFPRHLYTMNLTAFHLAHLLASFILSLGGKRKGAGARTGGSSSKLIAIMVPTIAGAVILSIIVALLLVKKTSSKRKKTHTSLIGYYN</sequence>
<accession>A0ACC2L1H2</accession>
<protein>
    <submittedName>
        <fullName evidence="1">Uncharacterized protein</fullName>
    </submittedName>
</protein>
<comment type="caution">
    <text evidence="1">The sequence shown here is derived from an EMBL/GenBank/DDBJ whole genome shotgun (WGS) entry which is preliminary data.</text>
</comment>
<dbReference type="Proteomes" id="UP001234297">
    <property type="component" value="Chromosome 6"/>
</dbReference>
<gene>
    <name evidence="1" type="ORF">MRB53_020482</name>
</gene>
<keyword evidence="2" id="KW-1185">Reference proteome</keyword>
<organism evidence="1 2">
    <name type="scientific">Persea americana</name>
    <name type="common">Avocado</name>
    <dbReference type="NCBI Taxonomy" id="3435"/>
    <lineage>
        <taxon>Eukaryota</taxon>
        <taxon>Viridiplantae</taxon>
        <taxon>Streptophyta</taxon>
        <taxon>Embryophyta</taxon>
        <taxon>Tracheophyta</taxon>
        <taxon>Spermatophyta</taxon>
        <taxon>Magnoliopsida</taxon>
        <taxon>Magnoliidae</taxon>
        <taxon>Laurales</taxon>
        <taxon>Lauraceae</taxon>
        <taxon>Persea</taxon>
    </lineage>
</organism>
<name>A0ACC2L1H2_PERAE</name>